<feature type="compositionally biased region" description="Polar residues" evidence="6">
    <location>
        <begin position="1"/>
        <end position="12"/>
    </location>
</feature>
<accession>A0A378YU37</accession>
<gene>
    <name evidence="9" type="ORF">NCTC13160_03874</name>
</gene>
<keyword evidence="5" id="KW-0175">Coiled coil</keyword>
<evidence type="ECO:0000259" key="8">
    <source>
        <dbReference type="Pfam" id="PF04888"/>
    </source>
</evidence>
<feature type="domain" description="Translocator protein BipB-like C-terminal" evidence="8">
    <location>
        <begin position="74"/>
        <end position="392"/>
    </location>
</feature>
<dbReference type="RefSeq" id="WP_038620138.1">
    <property type="nucleotide sequence ID" value="NZ_CP009553.3"/>
</dbReference>
<name>A0A378YU37_9BURK</name>
<dbReference type="AlphaFoldDB" id="A0A378YU37"/>
<evidence type="ECO:0000256" key="2">
    <source>
        <dbReference type="ARBA" id="ARBA00022870"/>
    </source>
</evidence>
<keyword evidence="2" id="KW-1043">Host membrane</keyword>
<dbReference type="Pfam" id="PF04888">
    <property type="entry name" value="SseC"/>
    <property type="match status" value="1"/>
</dbReference>
<keyword evidence="7" id="KW-0812">Transmembrane</keyword>
<feature type="transmembrane region" description="Helical" evidence="7">
    <location>
        <begin position="252"/>
        <end position="276"/>
    </location>
</feature>
<feature type="transmembrane region" description="Helical" evidence="7">
    <location>
        <begin position="144"/>
        <end position="169"/>
    </location>
</feature>
<dbReference type="InterPro" id="IPR006972">
    <property type="entry name" value="BipB-like_C"/>
</dbReference>
<proteinExistence type="inferred from homology"/>
<sequence length="394" mass="40396">MSSINESNNSRDAVSRYRRSADVKSAQKRDGESQPGNKAGLTVGKDAGSSVPGLGDPSVPEIPEAVFATTADGLALMLTSMLSKTSDVMVQSAATDMCLATKRRNSQNAEREQKVAEMRRKNAEAAEKNNNPILKIFNKIFSGIGYVIGMAALTFATVLTLGATAPLLAAAVYGSGKQMAEGTFDFSMTKAMQVGVTDALVGMGMSEKDAQDIAKIAVGVGMALTVMGLIVAPDAIGDMAGGAASLAGANDTTVMAIQAAVSVAVTIAVAIAMTVASGGTAAGAMAAQISQKISAAVLRSVDIAKAAYGIAQGGLSVANGGVGISVALNRRDASEFEAQLAELAVALKQLAQLDQNNKEIIETYMGLRPRMCEDMSNLIKTSGEMSSQLSANLA</sequence>
<comment type="similarity">
    <text evidence="4">Belongs to the SctE/SipB/YopB family.</text>
</comment>
<reference evidence="9 10" key="1">
    <citation type="submission" date="2018-06" db="EMBL/GenBank/DDBJ databases">
        <authorList>
            <consortium name="Pathogen Informatics"/>
            <person name="Doyle S."/>
        </authorList>
    </citation>
    <scope>NUCLEOTIDE SEQUENCE [LARGE SCALE GENOMIC DNA]</scope>
    <source>
        <strain evidence="9 10">NCTC13160</strain>
    </source>
</reference>
<organism evidence="9 10">
    <name type="scientific">Pandoraea pnomenusa</name>
    <dbReference type="NCBI Taxonomy" id="93220"/>
    <lineage>
        <taxon>Bacteria</taxon>
        <taxon>Pseudomonadati</taxon>
        <taxon>Pseudomonadota</taxon>
        <taxon>Betaproteobacteria</taxon>
        <taxon>Burkholderiales</taxon>
        <taxon>Burkholderiaceae</taxon>
        <taxon>Pandoraea</taxon>
    </lineage>
</organism>
<dbReference type="EMBL" id="UGSG01000001">
    <property type="protein sequence ID" value="SUA80686.1"/>
    <property type="molecule type" value="Genomic_DNA"/>
</dbReference>
<evidence type="ECO:0000313" key="9">
    <source>
        <dbReference type="EMBL" id="SUA80686.1"/>
    </source>
</evidence>
<evidence type="ECO:0000256" key="1">
    <source>
        <dbReference type="ARBA" id="ARBA00004551"/>
    </source>
</evidence>
<feature type="compositionally biased region" description="Basic and acidic residues" evidence="6">
    <location>
        <begin position="13"/>
        <end position="32"/>
    </location>
</feature>
<protein>
    <submittedName>
        <fullName evidence="9">Secretion system effector C (SseC) like family</fullName>
    </submittedName>
</protein>
<evidence type="ECO:0000256" key="3">
    <source>
        <dbReference type="ARBA" id="ARBA00023026"/>
    </source>
</evidence>
<dbReference type="GO" id="GO:0033644">
    <property type="term" value="C:host cell membrane"/>
    <property type="evidence" value="ECO:0007669"/>
    <property type="project" value="UniProtKB-SubCell"/>
</dbReference>
<feature type="transmembrane region" description="Helical" evidence="7">
    <location>
        <begin position="213"/>
        <end position="232"/>
    </location>
</feature>
<keyword evidence="3" id="KW-0843">Virulence</keyword>
<feature type="region of interest" description="Disordered" evidence="6">
    <location>
        <begin position="1"/>
        <end position="58"/>
    </location>
</feature>
<evidence type="ECO:0000256" key="7">
    <source>
        <dbReference type="SAM" id="Phobius"/>
    </source>
</evidence>
<feature type="coiled-coil region" evidence="5">
    <location>
        <begin position="99"/>
        <end position="131"/>
    </location>
</feature>
<dbReference type="Proteomes" id="UP000254573">
    <property type="component" value="Unassembled WGS sequence"/>
</dbReference>
<dbReference type="KEGG" id="ppnm:LV28_19640"/>
<evidence type="ECO:0000256" key="5">
    <source>
        <dbReference type="SAM" id="Coils"/>
    </source>
</evidence>
<keyword evidence="7" id="KW-0472">Membrane</keyword>
<evidence type="ECO:0000256" key="6">
    <source>
        <dbReference type="SAM" id="MobiDB-lite"/>
    </source>
</evidence>
<comment type="subcellular location">
    <subcellularLocation>
        <location evidence="1">Host membrane</location>
    </subcellularLocation>
</comment>
<evidence type="ECO:0000313" key="10">
    <source>
        <dbReference type="Proteomes" id="UP000254573"/>
    </source>
</evidence>
<feature type="coiled-coil region" evidence="5">
    <location>
        <begin position="333"/>
        <end position="363"/>
    </location>
</feature>
<keyword evidence="7" id="KW-1133">Transmembrane helix</keyword>
<evidence type="ECO:0000256" key="4">
    <source>
        <dbReference type="ARBA" id="ARBA00035640"/>
    </source>
</evidence>